<keyword evidence="1" id="KW-0472">Membrane</keyword>
<name>A0A7W0CE72_9ACTN</name>
<keyword evidence="1" id="KW-1133">Transmembrane helix</keyword>
<proteinExistence type="predicted"/>
<organism evidence="2 3">
    <name type="scientific">Nonomuraea soli</name>
    <dbReference type="NCBI Taxonomy" id="1032476"/>
    <lineage>
        <taxon>Bacteria</taxon>
        <taxon>Bacillati</taxon>
        <taxon>Actinomycetota</taxon>
        <taxon>Actinomycetes</taxon>
        <taxon>Streptosporangiales</taxon>
        <taxon>Streptosporangiaceae</taxon>
        <taxon>Nonomuraea</taxon>
    </lineage>
</organism>
<feature type="transmembrane region" description="Helical" evidence="1">
    <location>
        <begin position="43"/>
        <end position="61"/>
    </location>
</feature>
<accession>A0A7W0CE72</accession>
<dbReference type="RefSeq" id="WP_181608280.1">
    <property type="nucleotide sequence ID" value="NZ_BAABAM010000001.1"/>
</dbReference>
<reference evidence="2 3" key="1">
    <citation type="submission" date="2020-07" db="EMBL/GenBank/DDBJ databases">
        <title>Genomic Encyclopedia of Type Strains, Phase IV (KMG-IV): sequencing the most valuable type-strain genomes for metagenomic binning, comparative biology and taxonomic classification.</title>
        <authorList>
            <person name="Goeker M."/>
        </authorList>
    </citation>
    <scope>NUCLEOTIDE SEQUENCE [LARGE SCALE GENOMIC DNA]</scope>
    <source>
        <strain evidence="2 3">DSM 45533</strain>
    </source>
</reference>
<evidence type="ECO:0000313" key="3">
    <source>
        <dbReference type="Proteomes" id="UP000530928"/>
    </source>
</evidence>
<evidence type="ECO:0000313" key="2">
    <source>
        <dbReference type="EMBL" id="MBA2889489.1"/>
    </source>
</evidence>
<protein>
    <submittedName>
        <fullName evidence="2">Uncharacterized protein</fullName>
    </submittedName>
</protein>
<dbReference type="EMBL" id="JACDUR010000001">
    <property type="protein sequence ID" value="MBA2889489.1"/>
    <property type="molecule type" value="Genomic_DNA"/>
</dbReference>
<dbReference type="Proteomes" id="UP000530928">
    <property type="component" value="Unassembled WGS sequence"/>
</dbReference>
<keyword evidence="1" id="KW-0812">Transmembrane</keyword>
<keyword evidence="3" id="KW-1185">Reference proteome</keyword>
<gene>
    <name evidence="2" type="ORF">HNR30_000824</name>
</gene>
<sequence length="71" mass="7436">MRVFLEVVGVLAVIQGVGAAISESGWFVINLLPVLDGHELFAGIAVAVLGTATCLAAASQSSRNVQKKERR</sequence>
<evidence type="ECO:0000256" key="1">
    <source>
        <dbReference type="SAM" id="Phobius"/>
    </source>
</evidence>
<comment type="caution">
    <text evidence="2">The sequence shown here is derived from an EMBL/GenBank/DDBJ whole genome shotgun (WGS) entry which is preliminary data.</text>
</comment>
<dbReference type="AlphaFoldDB" id="A0A7W0CE72"/>